<dbReference type="PATRIC" id="fig|1156913.3.peg.2767"/>
<keyword evidence="6" id="KW-0843">Virulence</keyword>
<dbReference type="PANTHER" id="PTHR31956">
    <property type="entry name" value="NON-SPECIFIC PHOSPHOLIPASE C4-RELATED"/>
    <property type="match status" value="1"/>
</dbReference>
<dbReference type="InterPro" id="IPR008475">
    <property type="entry name" value="PLipase_C_C"/>
</dbReference>
<feature type="region of interest" description="Disordered" evidence="8">
    <location>
        <begin position="502"/>
        <end position="545"/>
    </location>
</feature>
<dbReference type="Pfam" id="PF05506">
    <property type="entry name" value="PLipase_C_C"/>
    <property type="match status" value="2"/>
</dbReference>
<dbReference type="GO" id="GO:0016042">
    <property type="term" value="P:lipid catabolic process"/>
    <property type="evidence" value="ECO:0007669"/>
    <property type="project" value="InterPro"/>
</dbReference>
<reference evidence="10 11" key="1">
    <citation type="journal article" date="2013" name="BMC Genomics">
        <title>ContigScape: a Cytoscape plugin facilitating microbial genome gap closing.</title>
        <authorList>
            <person name="Tang B."/>
            <person name="Wang Q."/>
            <person name="Yang M."/>
            <person name="Xie F."/>
            <person name="Zhu Y."/>
            <person name="Zhuo Y."/>
            <person name="Wang S."/>
            <person name="Gao H."/>
            <person name="Ding X."/>
            <person name="Zhang L."/>
            <person name="Zhao G."/>
            <person name="Zheng H."/>
        </authorList>
    </citation>
    <scope>NUCLEOTIDE SEQUENCE [LARGE SCALE GENOMIC DNA]</scope>
    <source>
        <strain evidence="10 11">HCCB10007</strain>
    </source>
</reference>
<gene>
    <name evidence="10" type="primary">plcC</name>
    <name evidence="10" type="ORF">AORI_2698</name>
</gene>
<evidence type="ECO:0000256" key="8">
    <source>
        <dbReference type="SAM" id="MobiDB-lite"/>
    </source>
</evidence>
<evidence type="ECO:0000259" key="9">
    <source>
        <dbReference type="Pfam" id="PF05506"/>
    </source>
</evidence>
<sequence length="718" mass="78761">MSPPGYDSESTCSVLVTFMFLGQGSGMPELSRRTLLGATGAAAATTLLPPSVHAAMAEPMRRGGLDAIEHVIVLMQENRSFDHYYGSLRGVRGFSDPRPLELPSGRSVFEQPNPAGGTVLPFSVRKAAELAGRNADDIQYLGDLDHSWNGSGKAWARGWNNGWIAAKTPATMTYYERRDIALQYELADTFTICDAYHCSIFGSTNPNRNFLWTGTTGFEPGSTTNRAVTNAAYSYDHKGYDWTTYPERLEAAGVPWQIYQEWDNFTDNAVEYFVPFKKVGTKILASVEEKFRTTEEFYDALPKKTAEERAKLLAQFDAGVAKLTPAERNLFTKAMYRSEPETLVTRLKADIQARRLPAVSWLVPSAKDSEHPGASTPVGSANLIYRVLDALASDRETWSKTVLLINFDENDGYFDHVPPPMPPGNAANDADHFNGQPLGFGPRVPMTVVSPWSIGGHVDSTVYDHTSVLRFLERWTGIAEPNISKWRRTVAGDLTGAFDFSRAGRQPRVNRPGPVPAPISRWRPSAPAEQSLPVAEPGNRPSRPLPYQVSVSGAVDKAGNLALSLANSGSSSAHFALYPYKGEFAEPAHRDVRGEAPELVKLPGDEYRVVVQGPNRSWWELRGSRSGAAAGVDVRTRFLTWRSGVEFKLSNSGTSALTLRLSSSRFTRVVRVGAGRSVTVDWPVSGGWYDVRVTADGDPSFLRTLTARVENGRPGVSC</sequence>
<keyword evidence="4" id="KW-0964">Secreted</keyword>
<evidence type="ECO:0000256" key="7">
    <source>
        <dbReference type="ARBA" id="ARBA00048421"/>
    </source>
</evidence>
<proteinExistence type="inferred from homology"/>
<dbReference type="InterPro" id="IPR007312">
    <property type="entry name" value="Phosphoesterase"/>
</dbReference>
<feature type="domain" description="Bacterial phospholipase C C-terminal" evidence="9">
    <location>
        <begin position="541"/>
        <end position="623"/>
    </location>
</feature>
<dbReference type="Proteomes" id="UP000013968">
    <property type="component" value="Chromosome"/>
</dbReference>
<evidence type="ECO:0000256" key="6">
    <source>
        <dbReference type="ARBA" id="ARBA00023026"/>
    </source>
</evidence>
<dbReference type="InterPro" id="IPR006311">
    <property type="entry name" value="TAT_signal"/>
</dbReference>
<dbReference type="GO" id="GO:0034480">
    <property type="term" value="F:phosphatidylcholine phospholipase C activity"/>
    <property type="evidence" value="ECO:0007669"/>
    <property type="project" value="UniProtKB-EC"/>
</dbReference>
<dbReference type="PANTHER" id="PTHR31956:SF1">
    <property type="entry name" value="NON-SPECIFIC PHOSPHOLIPASE C1"/>
    <property type="match status" value="1"/>
</dbReference>
<dbReference type="PROSITE" id="PS51318">
    <property type="entry name" value="TAT"/>
    <property type="match status" value="1"/>
</dbReference>
<evidence type="ECO:0000256" key="1">
    <source>
        <dbReference type="ARBA" id="ARBA00004191"/>
    </source>
</evidence>
<dbReference type="KEGG" id="aoi:AORI_2698"/>
<dbReference type="EC" id="3.1.4.3" evidence="3"/>
<comment type="subcellular location">
    <subcellularLocation>
        <location evidence="1">Secreted</location>
        <location evidence="1">Cell wall</location>
    </subcellularLocation>
</comment>
<comment type="catalytic activity">
    <reaction evidence="7">
        <text>a 1,2-diacyl-sn-glycero-3-phosphocholine + H2O = phosphocholine + a 1,2-diacyl-sn-glycerol + H(+)</text>
        <dbReference type="Rhea" id="RHEA:10604"/>
        <dbReference type="ChEBI" id="CHEBI:15377"/>
        <dbReference type="ChEBI" id="CHEBI:15378"/>
        <dbReference type="ChEBI" id="CHEBI:17815"/>
        <dbReference type="ChEBI" id="CHEBI:57643"/>
        <dbReference type="ChEBI" id="CHEBI:295975"/>
        <dbReference type="EC" id="3.1.4.3"/>
    </reaction>
    <physiologicalReaction direction="left-to-right" evidence="7">
        <dbReference type="Rhea" id="RHEA:10605"/>
    </physiologicalReaction>
</comment>
<feature type="domain" description="Bacterial phospholipase C C-terminal" evidence="9">
    <location>
        <begin position="643"/>
        <end position="705"/>
    </location>
</feature>
<dbReference type="AlphaFoldDB" id="R4SRQ6"/>
<dbReference type="Gene3D" id="3.40.720.10">
    <property type="entry name" value="Alkaline Phosphatase, subunit A"/>
    <property type="match status" value="1"/>
</dbReference>
<evidence type="ECO:0000256" key="5">
    <source>
        <dbReference type="ARBA" id="ARBA00022801"/>
    </source>
</evidence>
<keyword evidence="11" id="KW-1185">Reference proteome</keyword>
<keyword evidence="5" id="KW-0378">Hydrolase</keyword>
<comment type="similarity">
    <text evidence="2">Belongs to the bacterial phospholipase C family.</text>
</comment>
<keyword evidence="4" id="KW-0134">Cell wall</keyword>
<evidence type="ECO:0000256" key="2">
    <source>
        <dbReference type="ARBA" id="ARBA00009717"/>
    </source>
</evidence>
<dbReference type="HOGENOM" id="CLU_008770_1_0_11"/>
<dbReference type="EMBL" id="CP003410">
    <property type="protein sequence ID" value="AGM05285.1"/>
    <property type="molecule type" value="Genomic_DNA"/>
</dbReference>
<dbReference type="InterPro" id="IPR017850">
    <property type="entry name" value="Alkaline_phosphatase_core_sf"/>
</dbReference>
<evidence type="ECO:0000256" key="3">
    <source>
        <dbReference type="ARBA" id="ARBA00012018"/>
    </source>
</evidence>
<accession>R4SRQ6</accession>
<organism evidence="10 11">
    <name type="scientific">Amycolatopsis keratiniphila</name>
    <dbReference type="NCBI Taxonomy" id="129921"/>
    <lineage>
        <taxon>Bacteria</taxon>
        <taxon>Bacillati</taxon>
        <taxon>Actinomycetota</taxon>
        <taxon>Actinomycetes</taxon>
        <taxon>Pseudonocardiales</taxon>
        <taxon>Pseudonocardiaceae</taxon>
        <taxon>Amycolatopsis</taxon>
        <taxon>Amycolatopsis japonica group</taxon>
    </lineage>
</organism>
<protein>
    <recommendedName>
        <fullName evidence="3">phospholipase C</fullName>
        <ecNumber evidence="3">3.1.4.3</ecNumber>
    </recommendedName>
</protein>
<name>R4SRQ6_9PSEU</name>
<evidence type="ECO:0000256" key="4">
    <source>
        <dbReference type="ARBA" id="ARBA00022512"/>
    </source>
</evidence>
<dbReference type="NCBIfam" id="TIGR03396">
    <property type="entry name" value="PC_PLC"/>
    <property type="match status" value="1"/>
</dbReference>
<evidence type="ECO:0000313" key="10">
    <source>
        <dbReference type="EMBL" id="AGM05285.1"/>
    </source>
</evidence>
<evidence type="ECO:0000313" key="11">
    <source>
        <dbReference type="Proteomes" id="UP000013968"/>
    </source>
</evidence>
<dbReference type="InterPro" id="IPR017767">
    <property type="entry name" value="PC-PLC"/>
</dbReference>
<dbReference type="Pfam" id="PF04185">
    <property type="entry name" value="Phosphoesterase"/>
    <property type="match status" value="1"/>
</dbReference>